<dbReference type="Pfam" id="PF00501">
    <property type="entry name" value="AMP-binding"/>
    <property type="match status" value="1"/>
</dbReference>
<evidence type="ECO:0000313" key="3">
    <source>
        <dbReference type="EMBL" id="KEQ18508.1"/>
    </source>
</evidence>
<dbReference type="EMBL" id="JOKH01000002">
    <property type="protein sequence ID" value="KEQ18508.1"/>
    <property type="molecule type" value="Genomic_DNA"/>
</dbReference>
<dbReference type="PROSITE" id="PS00455">
    <property type="entry name" value="AMP_BINDING"/>
    <property type="match status" value="1"/>
</dbReference>
<dbReference type="AlphaFoldDB" id="A0A081NJ85"/>
<dbReference type="RefSeq" id="WP_034835918.1">
    <property type="nucleotide sequence ID" value="NZ_JOKH01000002.1"/>
</dbReference>
<organism evidence="3 4">
    <name type="scientific">Endozoicomonas numazuensis</name>
    <dbReference type="NCBI Taxonomy" id="1137799"/>
    <lineage>
        <taxon>Bacteria</taxon>
        <taxon>Pseudomonadati</taxon>
        <taxon>Pseudomonadota</taxon>
        <taxon>Gammaproteobacteria</taxon>
        <taxon>Oceanospirillales</taxon>
        <taxon>Endozoicomonadaceae</taxon>
        <taxon>Endozoicomonas</taxon>
    </lineage>
</organism>
<dbReference type="InterPro" id="IPR000873">
    <property type="entry name" value="AMP-dep_synth/lig_dom"/>
</dbReference>
<dbReference type="eggNOG" id="COG1022">
    <property type="taxonomic scope" value="Bacteria"/>
</dbReference>
<evidence type="ECO:0000259" key="2">
    <source>
        <dbReference type="Pfam" id="PF00501"/>
    </source>
</evidence>
<dbReference type="Pfam" id="PF23562">
    <property type="entry name" value="AMP-binding_C_3"/>
    <property type="match status" value="1"/>
</dbReference>
<keyword evidence="1" id="KW-0436">Ligase</keyword>
<proteinExistence type="predicted"/>
<dbReference type="GO" id="GO:0016874">
    <property type="term" value="F:ligase activity"/>
    <property type="evidence" value="ECO:0007669"/>
    <property type="project" value="UniProtKB-KW"/>
</dbReference>
<dbReference type="PANTHER" id="PTHR43767:SF8">
    <property type="entry name" value="LONG-CHAIN-FATTY-ACID--COA LIGASE"/>
    <property type="match status" value="1"/>
</dbReference>
<dbReference type="InterPro" id="IPR042099">
    <property type="entry name" value="ANL_N_sf"/>
</dbReference>
<dbReference type="Proteomes" id="UP000028073">
    <property type="component" value="Unassembled WGS sequence"/>
</dbReference>
<dbReference type="InterPro" id="IPR020845">
    <property type="entry name" value="AMP-binding_CS"/>
</dbReference>
<dbReference type="STRING" id="1137799.GZ78_13580"/>
<dbReference type="OrthoDB" id="9803968at2"/>
<dbReference type="SUPFAM" id="SSF56801">
    <property type="entry name" value="Acetyl-CoA synthetase-like"/>
    <property type="match status" value="1"/>
</dbReference>
<accession>A0A081NJ85</accession>
<name>A0A081NJ85_9GAMM</name>
<protein>
    <recommendedName>
        <fullName evidence="2">AMP-dependent synthetase/ligase domain-containing protein</fullName>
    </recommendedName>
</protein>
<evidence type="ECO:0000313" key="4">
    <source>
        <dbReference type="Proteomes" id="UP000028073"/>
    </source>
</evidence>
<evidence type="ECO:0000256" key="1">
    <source>
        <dbReference type="ARBA" id="ARBA00022598"/>
    </source>
</evidence>
<dbReference type="Gene3D" id="3.40.50.12780">
    <property type="entry name" value="N-terminal domain of ligase-like"/>
    <property type="match status" value="1"/>
</dbReference>
<gene>
    <name evidence="3" type="ORF">GZ78_13580</name>
</gene>
<keyword evidence="4" id="KW-1185">Reference proteome</keyword>
<dbReference type="InterPro" id="IPR050237">
    <property type="entry name" value="ATP-dep_AMP-bd_enzyme"/>
</dbReference>
<dbReference type="PANTHER" id="PTHR43767">
    <property type="entry name" value="LONG-CHAIN-FATTY-ACID--COA LIGASE"/>
    <property type="match status" value="1"/>
</dbReference>
<feature type="domain" description="AMP-dependent synthetase/ligase" evidence="2">
    <location>
        <begin position="9"/>
        <end position="324"/>
    </location>
</feature>
<sequence length="483" mass="52053">MNTVIDALKKHANQISNKPALESGSNTLSWEKLWFEVQGFAKTLQNHKIRKLAIDADNGFGWVIADLACLESQIISVPIPPFFTASQKEHLLKTAGVDAILSSSISGNPIAECHDLSLFKHRVKVNSLPFQSCQKITFTSGSTGSPKGVCLSAEHQLNTAQAINSAIGSVEGDKHLCLLPLSTLLENIAGLYVPILRGMSIAVPSTSDVGLKGSSSLDTSKLVQSLSRFQPASLILTPQLLLALVAATQQGWTAPSSLKFIAVGGGRVSQGLLEKAHKMGLPVFEGYGLSECCSVVSLNTPRALKAGSTGRPLSHCQVEINNDEVVVKGSCFLGYLGQPENLNEAVFTGDTGYIDASGFLHITGRRKNLLISSFGRNISPEWPESELMQTGLFSHCLVAGDSRPFCTALVRLLPGVTDEQVISALSIANRQLPDYAQIKGWTLMAEPQADQWTANGRPRRDKILQANQRDLDKLYQQLQEPAA</sequence>
<comment type="caution">
    <text evidence="3">The sequence shown here is derived from an EMBL/GenBank/DDBJ whole genome shotgun (WGS) entry which is preliminary data.</text>
</comment>
<reference evidence="3 4" key="1">
    <citation type="submission" date="2014-06" db="EMBL/GenBank/DDBJ databases">
        <title>Whole Genome Sequences of Three Symbiotic Endozoicomonas Bacteria.</title>
        <authorList>
            <person name="Neave M.J."/>
            <person name="Apprill A."/>
            <person name="Voolstra C.R."/>
        </authorList>
    </citation>
    <scope>NUCLEOTIDE SEQUENCE [LARGE SCALE GENOMIC DNA]</scope>
    <source>
        <strain evidence="3 4">DSM 25634</strain>
    </source>
</reference>